<feature type="transmembrane region" description="Helical" evidence="1">
    <location>
        <begin position="107"/>
        <end position="129"/>
    </location>
</feature>
<sequence length="159" mass="17537">MVILFPAGSILVRVLPGPFALWCHAIAQLVAICVFIAAFALGVHLVREVRLPVGDGSIMSNSSTSYHPIIGIVVLACLLFQPWLGYMHHAGFKKVQGRQIWSYLHMFNGRVFITLGIVNGGLGLWMAGASQKLKTAYIAVSVSMWSLWMLAALWGEWQR</sequence>
<evidence type="ECO:0000256" key="1">
    <source>
        <dbReference type="SAM" id="Phobius"/>
    </source>
</evidence>
<keyword evidence="1" id="KW-0812">Transmembrane</keyword>
<evidence type="ECO:0000313" key="3">
    <source>
        <dbReference type="Proteomes" id="UP001304895"/>
    </source>
</evidence>
<dbReference type="Proteomes" id="UP001304895">
    <property type="component" value="Unassembled WGS sequence"/>
</dbReference>
<feature type="transmembrane region" description="Helical" evidence="1">
    <location>
        <begin position="135"/>
        <end position="155"/>
    </location>
</feature>
<keyword evidence="1" id="KW-1133">Transmembrane helix</keyword>
<name>A0AAN6UJ55_9PEZI</name>
<dbReference type="AlphaFoldDB" id="A0AAN6UJ55"/>
<feature type="transmembrane region" description="Helical" evidence="1">
    <location>
        <begin position="66"/>
        <end position="86"/>
    </location>
</feature>
<dbReference type="CDD" id="cd08760">
    <property type="entry name" value="Cyt_b561_FRRS1_like"/>
    <property type="match status" value="1"/>
</dbReference>
<feature type="non-terminal residue" evidence="2">
    <location>
        <position position="159"/>
    </location>
</feature>
<reference evidence="2" key="2">
    <citation type="submission" date="2023-05" db="EMBL/GenBank/DDBJ databases">
        <authorList>
            <consortium name="Lawrence Berkeley National Laboratory"/>
            <person name="Steindorff A."/>
            <person name="Hensen N."/>
            <person name="Bonometti L."/>
            <person name="Westerberg I."/>
            <person name="Brannstrom I.O."/>
            <person name="Guillou S."/>
            <person name="Cros-Aarteil S."/>
            <person name="Calhoun S."/>
            <person name="Haridas S."/>
            <person name="Kuo A."/>
            <person name="Mondo S."/>
            <person name="Pangilinan J."/>
            <person name="Riley R."/>
            <person name="Labutti K."/>
            <person name="Andreopoulos B."/>
            <person name="Lipzen A."/>
            <person name="Chen C."/>
            <person name="Yanf M."/>
            <person name="Daum C."/>
            <person name="Ng V."/>
            <person name="Clum A."/>
            <person name="Ohm R."/>
            <person name="Martin F."/>
            <person name="Silar P."/>
            <person name="Natvig D."/>
            <person name="Lalanne C."/>
            <person name="Gautier V."/>
            <person name="Ament-Velasquez S.L."/>
            <person name="Kruys A."/>
            <person name="Hutchinson M.I."/>
            <person name="Powell A.J."/>
            <person name="Barry K."/>
            <person name="Miller A.N."/>
            <person name="Grigoriev I.V."/>
            <person name="Debuchy R."/>
            <person name="Gladieux P."/>
            <person name="Thoren M.H."/>
            <person name="Johannesson H."/>
        </authorList>
    </citation>
    <scope>NUCLEOTIDE SEQUENCE</scope>
    <source>
        <strain evidence="2">CBS 123565</strain>
    </source>
</reference>
<reference evidence="2" key="1">
    <citation type="journal article" date="2023" name="Mol. Phylogenet. Evol.">
        <title>Genome-scale phylogeny and comparative genomics of the fungal order Sordariales.</title>
        <authorList>
            <person name="Hensen N."/>
            <person name="Bonometti L."/>
            <person name="Westerberg I."/>
            <person name="Brannstrom I.O."/>
            <person name="Guillou S."/>
            <person name="Cros-Aarteil S."/>
            <person name="Calhoun S."/>
            <person name="Haridas S."/>
            <person name="Kuo A."/>
            <person name="Mondo S."/>
            <person name="Pangilinan J."/>
            <person name="Riley R."/>
            <person name="LaButti K."/>
            <person name="Andreopoulos B."/>
            <person name="Lipzen A."/>
            <person name="Chen C."/>
            <person name="Yan M."/>
            <person name="Daum C."/>
            <person name="Ng V."/>
            <person name="Clum A."/>
            <person name="Steindorff A."/>
            <person name="Ohm R.A."/>
            <person name="Martin F."/>
            <person name="Silar P."/>
            <person name="Natvig D.O."/>
            <person name="Lalanne C."/>
            <person name="Gautier V."/>
            <person name="Ament-Velasquez S.L."/>
            <person name="Kruys A."/>
            <person name="Hutchinson M.I."/>
            <person name="Powell A.J."/>
            <person name="Barry K."/>
            <person name="Miller A.N."/>
            <person name="Grigoriev I.V."/>
            <person name="Debuchy R."/>
            <person name="Gladieux P."/>
            <person name="Hiltunen Thoren M."/>
            <person name="Johannesson H."/>
        </authorList>
    </citation>
    <scope>NUCLEOTIDE SEQUENCE</scope>
    <source>
        <strain evidence="2">CBS 123565</strain>
    </source>
</reference>
<organism evidence="2 3">
    <name type="scientific">Trichocladium antarcticum</name>
    <dbReference type="NCBI Taxonomy" id="1450529"/>
    <lineage>
        <taxon>Eukaryota</taxon>
        <taxon>Fungi</taxon>
        <taxon>Dikarya</taxon>
        <taxon>Ascomycota</taxon>
        <taxon>Pezizomycotina</taxon>
        <taxon>Sordariomycetes</taxon>
        <taxon>Sordariomycetidae</taxon>
        <taxon>Sordariales</taxon>
        <taxon>Chaetomiaceae</taxon>
        <taxon>Trichocladium</taxon>
    </lineage>
</organism>
<evidence type="ECO:0008006" key="4">
    <source>
        <dbReference type="Google" id="ProtNLM"/>
    </source>
</evidence>
<dbReference type="PANTHER" id="PTHR47797">
    <property type="entry name" value="DEHYDROGENASE, PUTATIVE (AFU_ORTHOLOGUE AFUA_8G05805)-RELATED"/>
    <property type="match status" value="1"/>
</dbReference>
<evidence type="ECO:0000313" key="2">
    <source>
        <dbReference type="EMBL" id="KAK4133699.1"/>
    </source>
</evidence>
<comment type="caution">
    <text evidence="2">The sequence shown here is derived from an EMBL/GenBank/DDBJ whole genome shotgun (WGS) entry which is preliminary data.</text>
</comment>
<protein>
    <recommendedName>
        <fullName evidence="4">Cytochrome b561 domain-containing protein</fullName>
    </recommendedName>
</protein>
<keyword evidence="1" id="KW-0472">Membrane</keyword>
<dbReference type="EMBL" id="MU853411">
    <property type="protein sequence ID" value="KAK4133699.1"/>
    <property type="molecule type" value="Genomic_DNA"/>
</dbReference>
<gene>
    <name evidence="2" type="ORF">BT67DRAFT_366696</name>
</gene>
<feature type="transmembrane region" description="Helical" evidence="1">
    <location>
        <begin position="21"/>
        <end position="46"/>
    </location>
</feature>
<dbReference type="PANTHER" id="PTHR47797:SF1">
    <property type="entry name" value="CYTOCHROME B561 DOMAIN-CONTAINING PROTEIN-RELATED"/>
    <property type="match status" value="1"/>
</dbReference>
<accession>A0AAN6UJ55</accession>
<dbReference type="Gene3D" id="1.20.120.1770">
    <property type="match status" value="1"/>
</dbReference>
<keyword evidence="3" id="KW-1185">Reference proteome</keyword>
<proteinExistence type="predicted"/>